<protein>
    <recommendedName>
        <fullName evidence="2">FAM65 N-terminal domain-containing protein</fullName>
    </recommendedName>
</protein>
<dbReference type="Pfam" id="PF15903">
    <property type="entry name" value="PL48"/>
    <property type="match status" value="1"/>
</dbReference>
<dbReference type="GeneTree" id="ENSGT00940000153717"/>
<dbReference type="EMBL" id="AGCU01130064">
    <property type="status" value="NOT_ANNOTATED_CDS"/>
    <property type="molecule type" value="Genomic_DNA"/>
</dbReference>
<reference evidence="3" key="4">
    <citation type="submission" date="2025-09" db="UniProtKB">
        <authorList>
            <consortium name="Ensembl"/>
        </authorList>
    </citation>
    <scope>IDENTIFICATION</scope>
</reference>
<dbReference type="PANTHER" id="PTHR15829">
    <property type="entry name" value="PROTEIN KINASE PKN/PRK1, EFFECTOR"/>
    <property type="match status" value="1"/>
</dbReference>
<evidence type="ECO:0000256" key="1">
    <source>
        <dbReference type="ARBA" id="ARBA00005744"/>
    </source>
</evidence>
<dbReference type="Ensembl" id="ENSPSIT00000018372.1">
    <property type="protein sequence ID" value="ENSPSIP00000018286.1"/>
    <property type="gene ID" value="ENSPSIG00000016266.1"/>
</dbReference>
<feature type="domain" description="FAM65 N-terminal" evidence="2">
    <location>
        <begin position="23"/>
        <end position="125"/>
    </location>
</feature>
<proteinExistence type="inferred from homology"/>
<evidence type="ECO:0000313" key="4">
    <source>
        <dbReference type="Proteomes" id="UP000007267"/>
    </source>
</evidence>
<comment type="similarity">
    <text evidence="1">Belongs to the RIPOR family.</text>
</comment>
<evidence type="ECO:0000259" key="2">
    <source>
        <dbReference type="Pfam" id="PF15903"/>
    </source>
</evidence>
<dbReference type="PANTHER" id="PTHR15829:SF15">
    <property type="entry name" value="RIPOR FAMILY MEMBER 3"/>
    <property type="match status" value="1"/>
</dbReference>
<dbReference type="InterPro" id="IPR031780">
    <property type="entry name" value="FAM65_N"/>
</dbReference>
<sequence>ICSWDYPTTHARRPYHFGFFLSSEYLQVHQTELEYLSARHKDTKRNSRLAFYYDLDKQIRSVERYIRKLEFHISKIEELYETYCIQCRLRDGASNMKRAFSLTPSTKASRESLVELYKNLQECTEVG</sequence>
<keyword evidence="4" id="KW-1185">Reference proteome</keyword>
<reference evidence="3" key="3">
    <citation type="submission" date="2025-08" db="UniProtKB">
        <authorList>
            <consortium name="Ensembl"/>
        </authorList>
    </citation>
    <scope>IDENTIFICATION</scope>
</reference>
<accession>K7GDC5</accession>
<reference evidence="4" key="1">
    <citation type="submission" date="2011-10" db="EMBL/GenBank/DDBJ databases">
        <authorList>
            <consortium name="Soft-shell Turtle Genome Consortium"/>
        </authorList>
    </citation>
    <scope>NUCLEOTIDE SEQUENCE [LARGE SCALE GENOMIC DNA]</scope>
    <source>
        <strain evidence="4">Daiwa-1</strain>
    </source>
</reference>
<dbReference type="InterPro" id="IPR026136">
    <property type="entry name" value="RIPOR3"/>
</dbReference>
<dbReference type="HOGENOM" id="CLU_1975636_0_0_1"/>
<dbReference type="STRING" id="13735.ENSPSIP00000018286"/>
<organism evidence="3 4">
    <name type="scientific">Pelodiscus sinensis</name>
    <name type="common">Chinese softshell turtle</name>
    <name type="synonym">Trionyx sinensis</name>
    <dbReference type="NCBI Taxonomy" id="13735"/>
    <lineage>
        <taxon>Eukaryota</taxon>
        <taxon>Metazoa</taxon>
        <taxon>Chordata</taxon>
        <taxon>Craniata</taxon>
        <taxon>Vertebrata</taxon>
        <taxon>Euteleostomi</taxon>
        <taxon>Archelosauria</taxon>
        <taxon>Testudinata</taxon>
        <taxon>Testudines</taxon>
        <taxon>Cryptodira</taxon>
        <taxon>Trionychia</taxon>
        <taxon>Trionychidae</taxon>
        <taxon>Pelodiscus</taxon>
    </lineage>
</organism>
<dbReference type="Proteomes" id="UP000007267">
    <property type="component" value="Unassembled WGS sequence"/>
</dbReference>
<reference evidence="4" key="2">
    <citation type="journal article" date="2013" name="Nat. Genet.">
        <title>The draft genomes of soft-shell turtle and green sea turtle yield insights into the development and evolution of the turtle-specific body plan.</title>
        <authorList>
            <person name="Wang Z."/>
            <person name="Pascual-Anaya J."/>
            <person name="Zadissa A."/>
            <person name="Li W."/>
            <person name="Niimura Y."/>
            <person name="Huang Z."/>
            <person name="Li C."/>
            <person name="White S."/>
            <person name="Xiong Z."/>
            <person name="Fang D."/>
            <person name="Wang B."/>
            <person name="Ming Y."/>
            <person name="Chen Y."/>
            <person name="Zheng Y."/>
            <person name="Kuraku S."/>
            <person name="Pignatelli M."/>
            <person name="Herrero J."/>
            <person name="Beal K."/>
            <person name="Nozawa M."/>
            <person name="Li Q."/>
            <person name="Wang J."/>
            <person name="Zhang H."/>
            <person name="Yu L."/>
            <person name="Shigenobu S."/>
            <person name="Wang J."/>
            <person name="Liu J."/>
            <person name="Flicek P."/>
            <person name="Searle S."/>
            <person name="Wang J."/>
            <person name="Kuratani S."/>
            <person name="Yin Y."/>
            <person name="Aken B."/>
            <person name="Zhang G."/>
            <person name="Irie N."/>
        </authorList>
    </citation>
    <scope>NUCLEOTIDE SEQUENCE [LARGE SCALE GENOMIC DNA]</scope>
    <source>
        <strain evidence="4">Daiwa-1</strain>
    </source>
</reference>
<name>K7GDC5_PELSI</name>
<dbReference type="AlphaFoldDB" id="K7GDC5"/>
<dbReference type="eggNOG" id="ENOG502QY15">
    <property type="taxonomic scope" value="Eukaryota"/>
</dbReference>
<evidence type="ECO:0000313" key="3">
    <source>
        <dbReference type="Ensembl" id="ENSPSIP00000018286.1"/>
    </source>
</evidence>